<sequence length="225" mass="25004">MKNILFILIACLMVSVVNAAPTRDARQERRQQLVHEYLTRALSSADLNKENEFGDTPVFTAAQNGDVSAILRYGKRAANGSFLLRTGKNGNNVFHVARNAQTFQALARVLRDFYPGDYKIKIRQMMNQRNQLGETPVQAQINYGRADTFRIAFPYTDMYDKMMTVKTKLNKGGLIAEVAKTEAAVVVEMSKDASGRTIAQAARDNASAPGMAQVIAFFQNNAPYL</sequence>
<dbReference type="InterPro" id="IPR036770">
    <property type="entry name" value="Ankyrin_rpt-contain_sf"/>
</dbReference>
<gene>
    <name evidence="2" type="ORF">B5F75_02125</name>
</gene>
<dbReference type="RefSeq" id="WP_087287210.1">
    <property type="nucleotide sequence ID" value="NZ_NFJD01000001.1"/>
</dbReference>
<accession>A0A1Y4DEP2</accession>
<reference evidence="3" key="1">
    <citation type="submission" date="2017-04" db="EMBL/GenBank/DDBJ databases">
        <title>Function of individual gut microbiota members based on whole genome sequencing of pure cultures obtained from chicken caecum.</title>
        <authorList>
            <person name="Medvecky M."/>
            <person name="Cejkova D."/>
            <person name="Polansky O."/>
            <person name="Karasova D."/>
            <person name="Kubasova T."/>
            <person name="Cizek A."/>
            <person name="Rychlik I."/>
        </authorList>
    </citation>
    <scope>NUCLEOTIDE SEQUENCE [LARGE SCALE GENOMIC DNA]</scope>
    <source>
        <strain evidence="3">An273</strain>
    </source>
</reference>
<dbReference type="AlphaFoldDB" id="A0A1Y4DEP2"/>
<feature type="chain" id="PRO_5013006077" evidence="1">
    <location>
        <begin position="20"/>
        <end position="225"/>
    </location>
</feature>
<feature type="signal peptide" evidence="1">
    <location>
        <begin position="1"/>
        <end position="19"/>
    </location>
</feature>
<dbReference type="Proteomes" id="UP000196368">
    <property type="component" value="Unassembled WGS sequence"/>
</dbReference>
<dbReference type="SUPFAM" id="SSF48403">
    <property type="entry name" value="Ankyrin repeat"/>
    <property type="match status" value="1"/>
</dbReference>
<comment type="caution">
    <text evidence="2">The sequence shown here is derived from an EMBL/GenBank/DDBJ whole genome shotgun (WGS) entry which is preliminary data.</text>
</comment>
<dbReference type="Gene3D" id="1.25.40.20">
    <property type="entry name" value="Ankyrin repeat-containing domain"/>
    <property type="match status" value="1"/>
</dbReference>
<evidence type="ECO:0000256" key="1">
    <source>
        <dbReference type="SAM" id="SignalP"/>
    </source>
</evidence>
<dbReference type="EMBL" id="NFJD01000001">
    <property type="protein sequence ID" value="OUO57594.1"/>
    <property type="molecule type" value="Genomic_DNA"/>
</dbReference>
<keyword evidence="3" id="KW-1185">Reference proteome</keyword>
<name>A0A1Y4DEP2_9BACT</name>
<evidence type="ECO:0000313" key="2">
    <source>
        <dbReference type="EMBL" id="OUO57594.1"/>
    </source>
</evidence>
<proteinExistence type="predicted"/>
<evidence type="ECO:0000313" key="3">
    <source>
        <dbReference type="Proteomes" id="UP000196368"/>
    </source>
</evidence>
<protein>
    <submittedName>
        <fullName evidence="2">Uncharacterized protein</fullName>
    </submittedName>
</protein>
<organism evidence="2 3">
    <name type="scientific">Candidatus Avelusimicrobium gallicola</name>
    <dbReference type="NCBI Taxonomy" id="2562704"/>
    <lineage>
        <taxon>Bacteria</taxon>
        <taxon>Pseudomonadati</taxon>
        <taxon>Elusimicrobiota</taxon>
        <taxon>Elusimicrobia</taxon>
        <taxon>Elusimicrobiales</taxon>
        <taxon>Elusimicrobiaceae</taxon>
        <taxon>Candidatus Avelusimicrobium</taxon>
    </lineage>
</organism>
<keyword evidence="1" id="KW-0732">Signal</keyword>